<evidence type="ECO:0000256" key="1">
    <source>
        <dbReference type="ARBA" id="ARBA00004167"/>
    </source>
</evidence>
<evidence type="ECO:0000256" key="5">
    <source>
        <dbReference type="SAM" id="MobiDB-lite"/>
    </source>
</evidence>
<dbReference type="InParanoid" id="A0A2P5IFW8"/>
<evidence type="ECO:0000313" key="9">
    <source>
        <dbReference type="Proteomes" id="UP000094444"/>
    </source>
</evidence>
<feature type="region of interest" description="Disordered" evidence="5">
    <location>
        <begin position="215"/>
        <end position="239"/>
    </location>
</feature>
<keyword evidence="4 6" id="KW-0472">Membrane</keyword>
<gene>
    <name evidence="8" type="ORF">DHEL01_v200218</name>
</gene>
<dbReference type="AlphaFoldDB" id="A0A2P5IFW8"/>
<protein>
    <submittedName>
        <fullName evidence="8">Uncharacterized protein</fullName>
    </submittedName>
</protein>
<dbReference type="OrthoDB" id="5367645at2759"/>
<keyword evidence="2 6" id="KW-0812">Transmembrane</keyword>
<evidence type="ECO:0000313" key="8">
    <source>
        <dbReference type="EMBL" id="POS81384.1"/>
    </source>
</evidence>
<dbReference type="PANTHER" id="PTHR15549">
    <property type="entry name" value="PAIRED IMMUNOGLOBULIN-LIKE TYPE 2 RECEPTOR"/>
    <property type="match status" value="1"/>
</dbReference>
<evidence type="ECO:0000256" key="4">
    <source>
        <dbReference type="ARBA" id="ARBA00023136"/>
    </source>
</evidence>
<reference evidence="8" key="1">
    <citation type="submission" date="2017-09" db="EMBL/GenBank/DDBJ databases">
        <title>Polyketide synthases of a Diaporthe helianthi virulent isolate.</title>
        <authorList>
            <person name="Baroncelli R."/>
        </authorList>
    </citation>
    <scope>NUCLEOTIDE SEQUENCE [LARGE SCALE GENOMIC DNA]</scope>
    <source>
        <strain evidence="8">7/96</strain>
    </source>
</reference>
<dbReference type="InterPro" id="IPR051694">
    <property type="entry name" value="Immunoregulatory_rcpt-like"/>
</dbReference>
<evidence type="ECO:0000256" key="3">
    <source>
        <dbReference type="ARBA" id="ARBA00022989"/>
    </source>
</evidence>
<dbReference type="EMBL" id="MAVT02000008">
    <property type="protein sequence ID" value="POS81384.1"/>
    <property type="molecule type" value="Genomic_DNA"/>
</dbReference>
<evidence type="ECO:0000256" key="6">
    <source>
        <dbReference type="SAM" id="Phobius"/>
    </source>
</evidence>
<keyword evidence="3 6" id="KW-1133">Transmembrane helix</keyword>
<feature type="signal peptide" evidence="7">
    <location>
        <begin position="1"/>
        <end position="27"/>
    </location>
</feature>
<dbReference type="GO" id="GO:0016020">
    <property type="term" value="C:membrane"/>
    <property type="evidence" value="ECO:0007669"/>
    <property type="project" value="UniProtKB-SubCell"/>
</dbReference>
<comment type="subcellular location">
    <subcellularLocation>
        <location evidence="1">Membrane</location>
        <topology evidence="1">Single-pass membrane protein</topology>
    </subcellularLocation>
</comment>
<organism evidence="8 9">
    <name type="scientific">Diaporthe helianthi</name>
    <dbReference type="NCBI Taxonomy" id="158607"/>
    <lineage>
        <taxon>Eukaryota</taxon>
        <taxon>Fungi</taxon>
        <taxon>Dikarya</taxon>
        <taxon>Ascomycota</taxon>
        <taxon>Pezizomycotina</taxon>
        <taxon>Sordariomycetes</taxon>
        <taxon>Sordariomycetidae</taxon>
        <taxon>Diaporthales</taxon>
        <taxon>Diaporthaceae</taxon>
        <taxon>Diaporthe</taxon>
    </lineage>
</organism>
<feature type="compositionally biased region" description="Basic and acidic residues" evidence="5">
    <location>
        <begin position="283"/>
        <end position="302"/>
    </location>
</feature>
<feature type="transmembrane region" description="Helical" evidence="6">
    <location>
        <begin position="182"/>
        <end position="206"/>
    </location>
</feature>
<dbReference type="Proteomes" id="UP000094444">
    <property type="component" value="Unassembled WGS sequence"/>
</dbReference>
<keyword evidence="9" id="KW-1185">Reference proteome</keyword>
<evidence type="ECO:0000256" key="2">
    <source>
        <dbReference type="ARBA" id="ARBA00022692"/>
    </source>
</evidence>
<comment type="caution">
    <text evidence="8">The sequence shown here is derived from an EMBL/GenBank/DDBJ whole genome shotgun (WGS) entry which is preliminary data.</text>
</comment>
<accession>A0A2P5IFW8</accession>
<keyword evidence="7" id="KW-0732">Signal</keyword>
<feature type="chain" id="PRO_5015125634" evidence="7">
    <location>
        <begin position="28"/>
        <end position="302"/>
    </location>
</feature>
<evidence type="ECO:0000256" key="7">
    <source>
        <dbReference type="SAM" id="SignalP"/>
    </source>
</evidence>
<feature type="compositionally biased region" description="Basic and acidic residues" evidence="5">
    <location>
        <begin position="215"/>
        <end position="228"/>
    </location>
</feature>
<feature type="region of interest" description="Disordered" evidence="5">
    <location>
        <begin position="252"/>
        <end position="302"/>
    </location>
</feature>
<proteinExistence type="predicted"/>
<sequence>MSRLGQLITTTTTALLLALNGEKMVLADDPIRFLYPDKRGLEFHYLDRIDVSYESNFSAPYLYIWCGNGNARQKQTDRPNGGNATTEITLKFERDQDLVNDCWFNLRPYDLSSSTPLGVNSLGFTYLHASRQGGPATLGLPSATAATSISTPTASGVTNGTDSAAPSTTTVAQASSGLSTGAVAGIGVGVGVGAIAIAAAVGAFFFRLRKRARTEKDGMGRTDTRDVGGRTPSPGFYSASELQGHEHASEMAAYKGKYAPVAPGSPQEMPADHNPTDHNALAMERHELPAGLDGRDEGRLRP</sequence>
<dbReference type="GO" id="GO:0071944">
    <property type="term" value="C:cell periphery"/>
    <property type="evidence" value="ECO:0007669"/>
    <property type="project" value="UniProtKB-ARBA"/>
</dbReference>
<name>A0A2P5IFW8_DIAHE</name>